<sequence length="103" mass="11129">VSGCGVLSGRRGAGPVVVGGDARRRRAAAGQFRRARHAQSHRLDNRRFPLPGHRAALRPGAAHTAEFRLHRPLAPGGAAADHRLPDAARRHPPLALFEWAVFL</sequence>
<accession>A0A6J4I8X0</accession>
<organism evidence="1">
    <name type="scientific">uncultured Craurococcus sp</name>
    <dbReference type="NCBI Taxonomy" id="1135998"/>
    <lineage>
        <taxon>Bacteria</taxon>
        <taxon>Pseudomonadati</taxon>
        <taxon>Pseudomonadota</taxon>
        <taxon>Alphaproteobacteria</taxon>
        <taxon>Acetobacterales</taxon>
        <taxon>Acetobacteraceae</taxon>
        <taxon>Craurococcus</taxon>
        <taxon>environmental samples</taxon>
    </lineage>
</organism>
<keyword evidence="1" id="KW-0131">Cell cycle</keyword>
<dbReference type="EMBL" id="CADCTD010000065">
    <property type="protein sequence ID" value="CAA9243468.1"/>
    <property type="molecule type" value="Genomic_DNA"/>
</dbReference>
<protein>
    <submittedName>
        <fullName evidence="1">Cell division integral membrane protein, YggT and half-length relatives</fullName>
    </submittedName>
</protein>
<evidence type="ECO:0000313" key="1">
    <source>
        <dbReference type="EMBL" id="CAA9243468.1"/>
    </source>
</evidence>
<feature type="non-terminal residue" evidence="1">
    <location>
        <position position="103"/>
    </location>
</feature>
<feature type="non-terminal residue" evidence="1">
    <location>
        <position position="1"/>
    </location>
</feature>
<proteinExistence type="predicted"/>
<keyword evidence="1" id="KW-0132">Cell division</keyword>
<name>A0A6J4I8X0_9PROT</name>
<gene>
    <name evidence="1" type="ORF">AVDCRST_MAG27-1700</name>
</gene>
<dbReference type="GO" id="GO:0051301">
    <property type="term" value="P:cell division"/>
    <property type="evidence" value="ECO:0007669"/>
    <property type="project" value="UniProtKB-KW"/>
</dbReference>
<dbReference type="AlphaFoldDB" id="A0A6J4I8X0"/>
<reference evidence="1" key="1">
    <citation type="submission" date="2020-02" db="EMBL/GenBank/DDBJ databases">
        <authorList>
            <person name="Meier V. D."/>
        </authorList>
    </citation>
    <scope>NUCLEOTIDE SEQUENCE</scope>
    <source>
        <strain evidence="1">AVDCRST_MAG27</strain>
    </source>
</reference>